<dbReference type="EMBL" id="BAABRP010000013">
    <property type="protein sequence ID" value="GAA5514073.1"/>
    <property type="molecule type" value="Genomic_DNA"/>
</dbReference>
<evidence type="ECO:0000256" key="2">
    <source>
        <dbReference type="ARBA" id="ARBA00007430"/>
    </source>
</evidence>
<feature type="transmembrane region" description="Helical" evidence="7">
    <location>
        <begin position="98"/>
        <end position="117"/>
    </location>
</feature>
<gene>
    <name evidence="8" type="ORF">Dcar01_02824</name>
</gene>
<evidence type="ECO:0000256" key="4">
    <source>
        <dbReference type="ARBA" id="ARBA00022692"/>
    </source>
</evidence>
<comment type="caution">
    <text evidence="8">The sequence shown here is derived from an EMBL/GenBank/DDBJ whole genome shotgun (WGS) entry which is preliminary data.</text>
</comment>
<dbReference type="PANTHER" id="PTHR30250:SF10">
    <property type="entry name" value="LIPOPOLYSACCHARIDE BIOSYNTHESIS PROTEIN WZXC"/>
    <property type="match status" value="1"/>
</dbReference>
<evidence type="ECO:0000313" key="9">
    <source>
        <dbReference type="Proteomes" id="UP001401887"/>
    </source>
</evidence>
<evidence type="ECO:0000256" key="5">
    <source>
        <dbReference type="ARBA" id="ARBA00022989"/>
    </source>
</evidence>
<feature type="transmembrane region" description="Helical" evidence="7">
    <location>
        <begin position="29"/>
        <end position="47"/>
    </location>
</feature>
<feature type="transmembrane region" description="Helical" evidence="7">
    <location>
        <begin position="68"/>
        <end position="86"/>
    </location>
</feature>
<keyword evidence="9" id="KW-1185">Reference proteome</keyword>
<accession>A0ABP9WDA3</accession>
<feature type="transmembrane region" description="Helical" evidence="7">
    <location>
        <begin position="364"/>
        <end position="385"/>
    </location>
</feature>
<keyword evidence="4 7" id="KW-0812">Transmembrane</keyword>
<name>A0ABP9WDA3_9DEIO</name>
<feature type="transmembrane region" description="Helical" evidence="7">
    <location>
        <begin position="307"/>
        <end position="330"/>
    </location>
</feature>
<evidence type="ECO:0008006" key="10">
    <source>
        <dbReference type="Google" id="ProtNLM"/>
    </source>
</evidence>
<evidence type="ECO:0000256" key="1">
    <source>
        <dbReference type="ARBA" id="ARBA00004651"/>
    </source>
</evidence>
<dbReference type="InterPro" id="IPR050833">
    <property type="entry name" value="Poly_Biosynth_Transport"/>
</dbReference>
<feature type="transmembrane region" description="Helical" evidence="7">
    <location>
        <begin position="124"/>
        <end position="145"/>
    </location>
</feature>
<keyword evidence="3" id="KW-1003">Cell membrane</keyword>
<keyword evidence="6 7" id="KW-0472">Membrane</keyword>
<proteinExistence type="inferred from homology"/>
<keyword evidence="5 7" id="KW-1133">Transmembrane helix</keyword>
<dbReference type="PANTHER" id="PTHR30250">
    <property type="entry name" value="PST FAMILY PREDICTED COLANIC ACID TRANSPORTER"/>
    <property type="match status" value="1"/>
</dbReference>
<feature type="transmembrane region" description="Helical" evidence="7">
    <location>
        <begin position="337"/>
        <end position="358"/>
    </location>
</feature>
<organism evidence="8 9">
    <name type="scientific">Deinococcus carri</name>
    <dbReference type="NCBI Taxonomy" id="1211323"/>
    <lineage>
        <taxon>Bacteria</taxon>
        <taxon>Thermotogati</taxon>
        <taxon>Deinococcota</taxon>
        <taxon>Deinococci</taxon>
        <taxon>Deinococcales</taxon>
        <taxon>Deinococcaceae</taxon>
        <taxon>Deinococcus</taxon>
    </lineage>
</organism>
<evidence type="ECO:0000256" key="3">
    <source>
        <dbReference type="ARBA" id="ARBA00022475"/>
    </source>
</evidence>
<evidence type="ECO:0000256" key="7">
    <source>
        <dbReference type="SAM" id="Phobius"/>
    </source>
</evidence>
<protein>
    <recommendedName>
        <fullName evidence="10">Polysaccharide biosynthesis protein</fullName>
    </recommendedName>
</protein>
<reference evidence="8 9" key="1">
    <citation type="submission" date="2024-02" db="EMBL/GenBank/DDBJ databases">
        <title>Deinococcus carri NBRC 110142.</title>
        <authorList>
            <person name="Ichikawa N."/>
            <person name="Katano-Makiyama Y."/>
            <person name="Hidaka K."/>
        </authorList>
    </citation>
    <scope>NUCLEOTIDE SEQUENCE [LARGE SCALE GENOMIC DNA]</scope>
    <source>
        <strain evidence="8 9">NBRC 110142</strain>
    </source>
</reference>
<dbReference type="Proteomes" id="UP001401887">
    <property type="component" value="Unassembled WGS sequence"/>
</dbReference>
<feature type="transmembrane region" description="Helical" evidence="7">
    <location>
        <begin position="195"/>
        <end position="220"/>
    </location>
</feature>
<sequence>MRGFSFIILLPFLTRVIQPLTWGALLSAQALGLWLILLLDFGFTLSLSRKIAILRGDVGQVSRDVGNVISAKILLSLFAVLITYLVSHQPAIVNYQSFAWLALLWAITQSFSPLWFYQAVERMVEFSIIDMIGRVVYILSILIFVRGNSDAYLVLLLQALTLIVVNFLTISRMWKSIGGFSLSLWGGFEAIREGYVLSGFTLLTSLYTAAGTFMFGFFAPPALVPVYGNADRLARAGVSLLGPLNQLLLPRSARAFAESHQKGFTLVKRFLLFYSLIGLLGFVAGWLLAPFAVHLLFGKSYIKSVHYLRWLMVLFPLTAFNTVLVYHFLIPLARDKIVTFIYTMISFITLCLIFLLVPRYRGDGMIIAMIFPEFLALIILSLIYFKAYRRYNNA</sequence>
<evidence type="ECO:0000313" key="8">
    <source>
        <dbReference type="EMBL" id="GAA5514073.1"/>
    </source>
</evidence>
<feature type="transmembrane region" description="Helical" evidence="7">
    <location>
        <begin position="270"/>
        <end position="295"/>
    </location>
</feature>
<comment type="similarity">
    <text evidence="2">Belongs to the polysaccharide synthase family.</text>
</comment>
<comment type="subcellular location">
    <subcellularLocation>
        <location evidence="1">Cell membrane</location>
        <topology evidence="1">Multi-pass membrane protein</topology>
    </subcellularLocation>
</comment>
<feature type="transmembrane region" description="Helical" evidence="7">
    <location>
        <begin position="151"/>
        <end position="174"/>
    </location>
</feature>
<dbReference type="Pfam" id="PF01943">
    <property type="entry name" value="Polysacc_synt"/>
    <property type="match status" value="1"/>
</dbReference>
<evidence type="ECO:0000256" key="6">
    <source>
        <dbReference type="ARBA" id="ARBA00023136"/>
    </source>
</evidence>
<dbReference type="InterPro" id="IPR002797">
    <property type="entry name" value="Polysacc_synth"/>
</dbReference>